<comment type="caution">
    <text evidence="3">The sequence shown here is derived from an EMBL/GenBank/DDBJ whole genome shotgun (WGS) entry which is preliminary data.</text>
</comment>
<dbReference type="AlphaFoldDB" id="A0A4R2N848"/>
<dbReference type="Gene3D" id="3.40.50.1110">
    <property type="entry name" value="SGNH hydrolase"/>
    <property type="match status" value="1"/>
</dbReference>
<dbReference type="EMBL" id="SLXH01000014">
    <property type="protein sequence ID" value="TCP17109.1"/>
    <property type="molecule type" value="Genomic_DNA"/>
</dbReference>
<dbReference type="GO" id="GO:0016788">
    <property type="term" value="F:hydrolase activity, acting on ester bonds"/>
    <property type="evidence" value="ECO:0007669"/>
    <property type="project" value="InterPro"/>
</dbReference>
<dbReference type="RefSeq" id="WP_119014545.1">
    <property type="nucleotide sequence ID" value="NZ_QXNC01000040.1"/>
</dbReference>
<keyword evidence="4" id="KW-1185">Reference proteome</keyword>
<feature type="signal peptide" evidence="2">
    <location>
        <begin position="1"/>
        <end position="21"/>
    </location>
</feature>
<dbReference type="Pfam" id="PF00657">
    <property type="entry name" value="Lipase_GDSL"/>
    <property type="match status" value="1"/>
</dbReference>
<dbReference type="PANTHER" id="PTHR45648:SF22">
    <property type="entry name" value="GDSL LIPASE_ACYLHYDROLASE FAMILY PROTEIN (AFU_ORTHOLOGUE AFUA_4G14700)"/>
    <property type="match status" value="1"/>
</dbReference>
<dbReference type="SUPFAM" id="SSF52266">
    <property type="entry name" value="SGNH hydrolase"/>
    <property type="match status" value="1"/>
</dbReference>
<evidence type="ECO:0000256" key="1">
    <source>
        <dbReference type="ARBA" id="ARBA00022801"/>
    </source>
</evidence>
<evidence type="ECO:0000256" key="2">
    <source>
        <dbReference type="SAM" id="SignalP"/>
    </source>
</evidence>
<dbReference type="PROSITE" id="PS51257">
    <property type="entry name" value="PROKAR_LIPOPROTEIN"/>
    <property type="match status" value="1"/>
</dbReference>
<evidence type="ECO:0000313" key="3">
    <source>
        <dbReference type="EMBL" id="TCP17109.1"/>
    </source>
</evidence>
<name>A0A4R2N848_9BURK</name>
<sequence length="385" mass="38611">MTKPFPLARWALPVLAAAALAACGGSDEPRYTSMVNFGDSLSDVGSYRVGSVAALGGGKFTVNGPNGLNWTEHLAQRLEVAAPCAAQTGLLPNVPGLVGAPVTSVGGCQNYAQGGARVTSPVGPHSVALQNAPFFRATIGMTATPVQTQITTHLSRTGGSFSGTELVTVMAGANDLFMNLNAVAAAAQGGNAAVGAALAAGWSEAAQTAVAAGGAGAVDAAAAAAVQNMAQAGAALATLVRQQVLAKGAGQVLVANVPDVGNTPLALERDAATRQLITTLAVTFNTQLQTGLQGASVVWADVFARGREQVAAPARFGLTNITGMACSTDVALNPLGGSSLACTQRSTTAADTDGYLYADDVHPTPRGNRLIADYVIERLDSAGAL</sequence>
<dbReference type="InterPro" id="IPR001087">
    <property type="entry name" value="GDSL"/>
</dbReference>
<accession>A0A4R2N848</accession>
<organism evidence="3 4">
    <name type="scientific">Simplicispira metamorpha</name>
    <dbReference type="NCBI Taxonomy" id="80881"/>
    <lineage>
        <taxon>Bacteria</taxon>
        <taxon>Pseudomonadati</taxon>
        <taxon>Pseudomonadota</taxon>
        <taxon>Betaproteobacteria</taxon>
        <taxon>Burkholderiales</taxon>
        <taxon>Comamonadaceae</taxon>
        <taxon>Simplicispira</taxon>
    </lineage>
</organism>
<dbReference type="CDD" id="cd01847">
    <property type="entry name" value="Triacylglycerol_lipase_like"/>
    <property type="match status" value="1"/>
</dbReference>
<gene>
    <name evidence="3" type="ORF">EV674_11464</name>
</gene>
<keyword evidence="1" id="KW-0378">Hydrolase</keyword>
<dbReference type="PANTHER" id="PTHR45648">
    <property type="entry name" value="GDSL LIPASE/ACYLHYDROLASE FAMILY PROTEIN (AFU_ORTHOLOGUE AFUA_4G14700)"/>
    <property type="match status" value="1"/>
</dbReference>
<feature type="chain" id="PRO_5020690250" evidence="2">
    <location>
        <begin position="22"/>
        <end position="385"/>
    </location>
</feature>
<proteinExistence type="predicted"/>
<dbReference type="Proteomes" id="UP000295182">
    <property type="component" value="Unassembled WGS sequence"/>
</dbReference>
<reference evidence="3 4" key="1">
    <citation type="submission" date="2019-03" db="EMBL/GenBank/DDBJ databases">
        <title>Genomic Encyclopedia of Type Strains, Phase IV (KMG-IV): sequencing the most valuable type-strain genomes for metagenomic binning, comparative biology and taxonomic classification.</title>
        <authorList>
            <person name="Goeker M."/>
        </authorList>
    </citation>
    <scope>NUCLEOTIDE SEQUENCE [LARGE SCALE GENOMIC DNA]</scope>
    <source>
        <strain evidence="3 4">DSM 1837</strain>
    </source>
</reference>
<evidence type="ECO:0000313" key="4">
    <source>
        <dbReference type="Proteomes" id="UP000295182"/>
    </source>
</evidence>
<dbReference type="InterPro" id="IPR051058">
    <property type="entry name" value="GDSL_Est/Lipase"/>
</dbReference>
<protein>
    <submittedName>
        <fullName evidence="3">Phospholipase/lecithinase/hemolysin</fullName>
    </submittedName>
</protein>
<dbReference type="OrthoDB" id="5292073at2"/>
<dbReference type="InterPro" id="IPR036514">
    <property type="entry name" value="SGNH_hydro_sf"/>
</dbReference>
<keyword evidence="2" id="KW-0732">Signal</keyword>